<gene>
    <name evidence="1" type="ORF">BK383_27295</name>
</gene>
<organism evidence="1 2">
    <name type="scientific">Escherichia coli</name>
    <dbReference type="NCBI Taxonomy" id="562"/>
    <lineage>
        <taxon>Bacteria</taxon>
        <taxon>Pseudomonadati</taxon>
        <taxon>Pseudomonadota</taxon>
        <taxon>Gammaproteobacteria</taxon>
        <taxon>Enterobacterales</taxon>
        <taxon>Enterobacteriaceae</taxon>
        <taxon>Escherichia</taxon>
    </lineage>
</organism>
<proteinExistence type="predicted"/>
<evidence type="ECO:0000313" key="2">
    <source>
        <dbReference type="Proteomes" id="UP000184277"/>
    </source>
</evidence>
<protein>
    <submittedName>
        <fullName evidence="1">Uncharacterized protein</fullName>
    </submittedName>
</protein>
<evidence type="ECO:0000313" key="1">
    <source>
        <dbReference type="EMBL" id="OJR45962.1"/>
    </source>
</evidence>
<dbReference type="EMBL" id="MOKI01000098">
    <property type="protein sequence ID" value="OJR45962.1"/>
    <property type="molecule type" value="Genomic_DNA"/>
</dbReference>
<name>A0A1M2FQB5_ECOLX</name>
<dbReference type="Proteomes" id="UP000184277">
    <property type="component" value="Unassembled WGS sequence"/>
</dbReference>
<dbReference type="AlphaFoldDB" id="A0A1M2FQB5"/>
<sequence length="589" mass="67867">MEQQWFELKDARRKDWNKSVWIVLRAIKNIEEVGRYGFLEYKADFFGAGTVAFSLEQLDKVKNLGWSDIGIGQQHAGYVDDSEYIPAEVFRDTWREVDGVNLVLEQRSEGGYPRRWFLNPDIILTLGLFQDGNVWVCPKEGYDEVARIEYEDNEPVSLEIKSKYLKDYLCARGMFLYVTSYYSRDCILENVEHLKWEEKELKCKDDEFSEWEVRITPIHEGGETYGSKMAVFHMSRTDIDEDDELPDISQFPTDENTKSSHWERGFEGRKLYRVMGELWRNFVVNPSLASPIVRGDEVDSSSYFIIDLEGNKISGKELIDSGKWLWFKPDVMNILSSRRGGGLRFYSRTTGSVSCYEGYNTYFGVNDLGLVNVYAKDIGLLPTWQQQIWAGFNCSPEGGISKELHASQVLAEPADTKAPEKYLPISLDYINKSTLELFGFCLFRDHESIPDIVKSIHRFRSVTQETFYGLAKDLARVIVDNLDAASMQKIISPGKGERWGSIKSLEKLLSSKYDSDFVRKIMAPLVGVYELRHADAHLPGSQIEEAFSLIDIDRNSPFVIQGEQMLHYVVKSLFTIFELFRKWHNQPSD</sequence>
<accession>A0A1M2FQB5</accession>
<comment type="caution">
    <text evidence="1">The sequence shown here is derived from an EMBL/GenBank/DDBJ whole genome shotgun (WGS) entry which is preliminary data.</text>
</comment>
<reference evidence="1 2" key="1">
    <citation type="submission" date="2016-10" db="EMBL/GenBank/DDBJ databases">
        <title>Comprehensive resistome analysis reveals the prevalence of NDM and MCR-1 in Chinese poultry production.</title>
        <authorList>
            <person name="Wang Y."/>
            <person name="Zhang R."/>
            <person name="Li J."/>
            <person name="Wu Z."/>
            <person name="Wenjuan Y."/>
            <person name="Schwarz S."/>
            <person name="Tyrrell J."/>
            <person name="Zheng Y."/>
            <person name="Wang S."/>
            <person name="Shen Z."/>
            <person name="Liu Z."/>
            <person name="Lei L."/>
            <person name="Li M."/>
            <person name="Zhang Q."/>
            <person name="Wu C."/>
            <person name="Zhang Q."/>
            <person name="Wu Y."/>
            <person name="Walsh T."/>
            <person name="Shen J."/>
        </authorList>
    </citation>
    <scope>NUCLEOTIDE SEQUENCE [LARGE SCALE GENOMIC DNA]</scope>
    <source>
        <strain evidence="1 2">570</strain>
    </source>
</reference>